<protein>
    <submittedName>
        <fullName evidence="1">Uncharacterized protein</fullName>
    </submittedName>
</protein>
<proteinExistence type="predicted"/>
<gene>
    <name evidence="1" type="ORF">LCGC14_0539780</name>
</gene>
<organism evidence="1">
    <name type="scientific">marine sediment metagenome</name>
    <dbReference type="NCBI Taxonomy" id="412755"/>
    <lineage>
        <taxon>unclassified sequences</taxon>
        <taxon>metagenomes</taxon>
        <taxon>ecological metagenomes</taxon>
    </lineage>
</organism>
<evidence type="ECO:0000313" key="1">
    <source>
        <dbReference type="EMBL" id="KKN59651.1"/>
    </source>
</evidence>
<name>A0A0F9UEI0_9ZZZZ</name>
<sequence length="108" mass="12046">MAISTRKDVHKKYVVGGYGGSRFAKTDTLAEAKQAGAAIARKEAWRGKWNAMFIPVSIDRQVEPGSIFYKSTGWTMYIPVRGSGATADRITAEIKRRHGVAPFKWTRK</sequence>
<accession>A0A0F9UEI0</accession>
<reference evidence="1" key="1">
    <citation type="journal article" date="2015" name="Nature">
        <title>Complex archaea that bridge the gap between prokaryotes and eukaryotes.</title>
        <authorList>
            <person name="Spang A."/>
            <person name="Saw J.H."/>
            <person name="Jorgensen S.L."/>
            <person name="Zaremba-Niedzwiedzka K."/>
            <person name="Martijn J."/>
            <person name="Lind A.E."/>
            <person name="van Eijk R."/>
            <person name="Schleper C."/>
            <person name="Guy L."/>
            <person name="Ettema T.J."/>
        </authorList>
    </citation>
    <scope>NUCLEOTIDE SEQUENCE</scope>
</reference>
<dbReference type="EMBL" id="LAZR01000719">
    <property type="protein sequence ID" value="KKN59651.1"/>
    <property type="molecule type" value="Genomic_DNA"/>
</dbReference>
<dbReference type="AlphaFoldDB" id="A0A0F9UEI0"/>
<comment type="caution">
    <text evidence="1">The sequence shown here is derived from an EMBL/GenBank/DDBJ whole genome shotgun (WGS) entry which is preliminary data.</text>
</comment>